<dbReference type="GO" id="GO:0008270">
    <property type="term" value="F:zinc ion binding"/>
    <property type="evidence" value="ECO:0007669"/>
    <property type="project" value="UniProtKB-KW"/>
</dbReference>
<dbReference type="AlphaFoldDB" id="A0AA35ZRN7"/>
<keyword evidence="1" id="KW-0479">Metal-binding</keyword>
<dbReference type="Pfam" id="PF00098">
    <property type="entry name" value="zf-CCHC"/>
    <property type="match status" value="1"/>
</dbReference>
<dbReference type="Gene3D" id="4.10.60.10">
    <property type="entry name" value="Zinc finger, CCHC-type"/>
    <property type="match status" value="1"/>
</dbReference>
<dbReference type="Pfam" id="PF13181">
    <property type="entry name" value="TPR_8"/>
    <property type="match status" value="1"/>
</dbReference>
<evidence type="ECO:0000256" key="1">
    <source>
        <dbReference type="PROSITE-ProRule" id="PRU00047"/>
    </source>
</evidence>
<keyword evidence="7" id="KW-1185">Reference proteome</keyword>
<feature type="compositionally biased region" description="Polar residues" evidence="3">
    <location>
        <begin position="98"/>
        <end position="111"/>
    </location>
</feature>
<dbReference type="Proteomes" id="UP001177003">
    <property type="component" value="Chromosome 8"/>
</dbReference>
<dbReference type="EMBL" id="OX465084">
    <property type="protein sequence ID" value="CAI9297650.1"/>
    <property type="molecule type" value="Genomic_DNA"/>
</dbReference>
<dbReference type="SMART" id="SM00343">
    <property type="entry name" value="ZnF_C2HC"/>
    <property type="match status" value="1"/>
</dbReference>
<dbReference type="PRINTS" id="PR00625">
    <property type="entry name" value="JDOMAIN"/>
</dbReference>
<dbReference type="SMART" id="SM00271">
    <property type="entry name" value="DnaJ"/>
    <property type="match status" value="1"/>
</dbReference>
<dbReference type="CDD" id="cd06257">
    <property type="entry name" value="DnaJ"/>
    <property type="match status" value="1"/>
</dbReference>
<dbReference type="PROSITE" id="PS50158">
    <property type="entry name" value="ZF_CCHC"/>
    <property type="match status" value="1"/>
</dbReference>
<dbReference type="GO" id="GO:0003676">
    <property type="term" value="F:nucleic acid binding"/>
    <property type="evidence" value="ECO:0007669"/>
    <property type="project" value="InterPro"/>
</dbReference>
<evidence type="ECO:0000259" key="4">
    <source>
        <dbReference type="PROSITE" id="PS50076"/>
    </source>
</evidence>
<evidence type="ECO:0000256" key="3">
    <source>
        <dbReference type="SAM" id="MobiDB-lite"/>
    </source>
</evidence>
<feature type="coiled-coil region" evidence="2">
    <location>
        <begin position="574"/>
        <end position="601"/>
    </location>
</feature>
<feature type="domain" description="CCHC-type" evidence="5">
    <location>
        <begin position="63"/>
        <end position="77"/>
    </location>
</feature>
<dbReference type="InterPro" id="IPR036875">
    <property type="entry name" value="Znf_CCHC_sf"/>
</dbReference>
<dbReference type="InterPro" id="IPR001878">
    <property type="entry name" value="Znf_CCHC"/>
</dbReference>
<evidence type="ECO:0000256" key="2">
    <source>
        <dbReference type="SAM" id="Coils"/>
    </source>
</evidence>
<feature type="region of interest" description="Disordered" evidence="3">
    <location>
        <begin position="26"/>
        <end position="59"/>
    </location>
</feature>
<feature type="compositionally biased region" description="Basic and acidic residues" evidence="3">
    <location>
        <begin position="26"/>
        <end position="41"/>
    </location>
</feature>
<sequence>MARVHPGNLSSRVPDHETIFDHFAEQTRNQEFEKRTWDTSTHRGGGGGRSRGRGGGRSDGRCCFGCGEPGHIIRDCPTTGSFPRSNGRRGGFQGLGNDPSSSDAMESTSGTTKFRLKPLNTSTETIRNSEPVKPFVDELLAKIKDKEHELKLRDEEIDGLYLKLNKADAELSSVQTKNEELIVNMNNIKEDLEKCRNELSSARKKEAEISRMYLLMKNKFDELEEANETADAEMKQMKVETEQWRKAAKAIASVLDGGEAISSKTQELESLVLYYSNRASKRMSLGKMRKAVDDCRIAARLDPSYLKVCLTAGNCHLELGELDDAIKNYKKCLESRAVCLDRRLTIEASEGLHKAEKVVSYIKQSAELLQQKTSDSATNALEIIMEALSISCYSEKLLEMTAEAHFLLQNYEKVIQMCEKTLPMSENNCANNINISNEGQKRQLKLWRWRMMARSYFRMGNFDMALVTLEKYEQLAPHENKTEDSSSFSVATVSELLRCKSAGNEAYKGGRHREAVKHYSNALQMSIESRSFAAICLCNRAAAHQALGEVVDAIADCNLAIALDENYLKAISRRANLHEKIRDYEHAVLDLQRLITLLEKNSEDKCEDLKVARRRLSSMNIHLKKGMTLDLYLILGLKGSESSAEIKKAYHKAALRHHPDKAGKFLIRCESGADGDVWKQIFETIHKDADKLFKIIGEAYAVLSDANKRFKYNLEDAMKDDFPCFLANDTSFRIPRNRLDAELN</sequence>
<dbReference type="InterPro" id="IPR036869">
    <property type="entry name" value="J_dom_sf"/>
</dbReference>
<dbReference type="Pfam" id="PF00226">
    <property type="entry name" value="DnaJ"/>
    <property type="match status" value="1"/>
</dbReference>
<feature type="coiled-coil region" evidence="2">
    <location>
        <begin position="136"/>
        <end position="243"/>
    </location>
</feature>
<name>A0AA35ZRN7_LACSI</name>
<dbReference type="SUPFAM" id="SSF46565">
    <property type="entry name" value="Chaperone J-domain"/>
    <property type="match status" value="1"/>
</dbReference>
<evidence type="ECO:0000313" key="7">
    <source>
        <dbReference type="Proteomes" id="UP001177003"/>
    </source>
</evidence>
<dbReference type="SUPFAM" id="SSF57756">
    <property type="entry name" value="Retrovirus zinc finger-like domains"/>
    <property type="match status" value="1"/>
</dbReference>
<keyword evidence="1" id="KW-0862">Zinc</keyword>
<dbReference type="PANTHER" id="PTHR45181:SF13">
    <property type="entry name" value="DNAJ DOMAIN, ZINC FINGER, CCHC-TYPE, TETRATRICOPEPTIDE-LIKE HELICAL DOMAIN PROTEIN-RELATED"/>
    <property type="match status" value="1"/>
</dbReference>
<feature type="compositionally biased region" description="Gly residues" evidence="3">
    <location>
        <begin position="43"/>
        <end position="57"/>
    </location>
</feature>
<keyword evidence="1" id="KW-0863">Zinc-finger</keyword>
<evidence type="ECO:0000313" key="6">
    <source>
        <dbReference type="EMBL" id="CAI9297650.1"/>
    </source>
</evidence>
<dbReference type="PROSITE" id="PS50076">
    <property type="entry name" value="DNAJ_2"/>
    <property type="match status" value="1"/>
</dbReference>
<dbReference type="SMART" id="SM00028">
    <property type="entry name" value="TPR"/>
    <property type="match status" value="7"/>
</dbReference>
<dbReference type="InterPro" id="IPR019734">
    <property type="entry name" value="TPR_rpt"/>
</dbReference>
<feature type="region of interest" description="Disordered" evidence="3">
    <location>
        <begin position="77"/>
        <end position="111"/>
    </location>
</feature>
<proteinExistence type="predicted"/>
<protein>
    <submittedName>
        <fullName evidence="6">Uncharacterized protein</fullName>
    </submittedName>
</protein>
<dbReference type="InterPro" id="IPR011990">
    <property type="entry name" value="TPR-like_helical_dom_sf"/>
</dbReference>
<dbReference type="Gene3D" id="1.25.40.10">
    <property type="entry name" value="Tetratricopeptide repeat domain"/>
    <property type="match status" value="3"/>
</dbReference>
<keyword evidence="2" id="KW-0175">Coiled coil</keyword>
<gene>
    <name evidence="6" type="ORF">LSALG_LOCUS36446</name>
</gene>
<evidence type="ECO:0000259" key="5">
    <source>
        <dbReference type="PROSITE" id="PS50158"/>
    </source>
</evidence>
<dbReference type="InterPro" id="IPR001623">
    <property type="entry name" value="DnaJ_domain"/>
</dbReference>
<dbReference type="PANTHER" id="PTHR45181">
    <property type="entry name" value="HEAT SHOCK PROTEIN DNAJ WITH TETRATRICOPEPTIDE REPEAT-CONTAINING PROTEIN"/>
    <property type="match status" value="1"/>
</dbReference>
<organism evidence="6 7">
    <name type="scientific">Lactuca saligna</name>
    <name type="common">Willowleaf lettuce</name>
    <dbReference type="NCBI Taxonomy" id="75948"/>
    <lineage>
        <taxon>Eukaryota</taxon>
        <taxon>Viridiplantae</taxon>
        <taxon>Streptophyta</taxon>
        <taxon>Embryophyta</taxon>
        <taxon>Tracheophyta</taxon>
        <taxon>Spermatophyta</taxon>
        <taxon>Magnoliopsida</taxon>
        <taxon>eudicotyledons</taxon>
        <taxon>Gunneridae</taxon>
        <taxon>Pentapetalae</taxon>
        <taxon>asterids</taxon>
        <taxon>campanulids</taxon>
        <taxon>Asterales</taxon>
        <taxon>Asteraceae</taxon>
        <taxon>Cichorioideae</taxon>
        <taxon>Cichorieae</taxon>
        <taxon>Lactucinae</taxon>
        <taxon>Lactuca</taxon>
    </lineage>
</organism>
<dbReference type="Gene3D" id="1.10.287.110">
    <property type="entry name" value="DnaJ domain"/>
    <property type="match status" value="1"/>
</dbReference>
<reference evidence="6" key="1">
    <citation type="submission" date="2023-04" db="EMBL/GenBank/DDBJ databases">
        <authorList>
            <person name="Vijverberg K."/>
            <person name="Xiong W."/>
            <person name="Schranz E."/>
        </authorList>
    </citation>
    <scope>NUCLEOTIDE SEQUENCE</scope>
</reference>
<feature type="domain" description="J" evidence="4">
    <location>
        <begin position="630"/>
        <end position="716"/>
    </location>
</feature>
<accession>A0AA35ZRN7</accession>
<dbReference type="SUPFAM" id="SSF48452">
    <property type="entry name" value="TPR-like"/>
    <property type="match status" value="2"/>
</dbReference>